<dbReference type="InterPro" id="IPR003593">
    <property type="entry name" value="AAA+_ATPase"/>
</dbReference>
<accession>A0A6A8MGV3</accession>
<feature type="transmembrane region" description="Helical" evidence="15">
    <location>
        <begin position="168"/>
        <end position="190"/>
    </location>
</feature>
<dbReference type="InterPro" id="IPR003439">
    <property type="entry name" value="ABC_transporter-like_ATP-bd"/>
</dbReference>
<dbReference type="GO" id="GO:0006508">
    <property type="term" value="P:proteolysis"/>
    <property type="evidence" value="ECO:0007669"/>
    <property type="project" value="UniProtKB-KW"/>
</dbReference>
<dbReference type="InterPro" id="IPR027417">
    <property type="entry name" value="P-loop_NTPase"/>
</dbReference>
<dbReference type="CDD" id="cd02418">
    <property type="entry name" value="Peptidase_C39B"/>
    <property type="match status" value="1"/>
</dbReference>
<dbReference type="InterPro" id="IPR011527">
    <property type="entry name" value="ABC1_TM_dom"/>
</dbReference>
<dbReference type="Gene3D" id="3.90.70.10">
    <property type="entry name" value="Cysteine proteinases"/>
    <property type="match status" value="1"/>
</dbReference>
<feature type="domain" description="Peptidase C39" evidence="18">
    <location>
        <begin position="12"/>
        <end position="139"/>
    </location>
</feature>
<dbReference type="Pfam" id="PF03412">
    <property type="entry name" value="Peptidase_C39"/>
    <property type="match status" value="1"/>
</dbReference>
<keyword evidence="8" id="KW-0788">Thiol protease</keyword>
<name>A0A6A8MGV3_9LACO</name>
<dbReference type="GO" id="GO:0005524">
    <property type="term" value="F:ATP binding"/>
    <property type="evidence" value="ECO:0007669"/>
    <property type="project" value="UniProtKB-KW"/>
</dbReference>
<dbReference type="Proteomes" id="UP000438120">
    <property type="component" value="Unassembled WGS sequence"/>
</dbReference>
<dbReference type="PANTHER" id="PTHR24221:SF654">
    <property type="entry name" value="ATP-BINDING CASSETTE SUB-FAMILY B MEMBER 6"/>
    <property type="match status" value="1"/>
</dbReference>
<evidence type="ECO:0000256" key="2">
    <source>
        <dbReference type="ARBA" id="ARBA00022448"/>
    </source>
</evidence>
<keyword evidence="12 15" id="KW-1133">Transmembrane helix</keyword>
<keyword evidence="9" id="KW-0067">ATP-binding</keyword>
<evidence type="ECO:0000256" key="4">
    <source>
        <dbReference type="ARBA" id="ARBA00022670"/>
    </source>
</evidence>
<dbReference type="InterPro" id="IPR036640">
    <property type="entry name" value="ABC1_TM_sf"/>
</dbReference>
<evidence type="ECO:0000256" key="13">
    <source>
        <dbReference type="ARBA" id="ARBA00023136"/>
    </source>
</evidence>
<dbReference type="GO" id="GO:0008234">
    <property type="term" value="F:cysteine-type peptidase activity"/>
    <property type="evidence" value="ECO:0007669"/>
    <property type="project" value="UniProtKB-KW"/>
</dbReference>
<evidence type="ECO:0000256" key="6">
    <source>
        <dbReference type="ARBA" id="ARBA00022741"/>
    </source>
</evidence>
<dbReference type="PROSITE" id="PS00211">
    <property type="entry name" value="ABC_TRANSPORTER_1"/>
    <property type="match status" value="1"/>
</dbReference>
<dbReference type="Pfam" id="PF00664">
    <property type="entry name" value="ABC_membrane"/>
    <property type="match status" value="1"/>
</dbReference>
<dbReference type="AlphaFoldDB" id="A0A6A8MGV3"/>
<keyword evidence="10" id="KW-0653">Protein transport</keyword>
<dbReference type="PANTHER" id="PTHR24221">
    <property type="entry name" value="ATP-BINDING CASSETTE SUB-FAMILY B"/>
    <property type="match status" value="1"/>
</dbReference>
<organism evidence="19 20">
    <name type="scientific">Lactobacillus porci</name>
    <dbReference type="NCBI Taxonomy" id="2012477"/>
    <lineage>
        <taxon>Bacteria</taxon>
        <taxon>Bacillati</taxon>
        <taxon>Bacillota</taxon>
        <taxon>Bacilli</taxon>
        <taxon>Lactobacillales</taxon>
        <taxon>Lactobacillaceae</taxon>
        <taxon>Lactobacillus</taxon>
    </lineage>
</organism>
<evidence type="ECO:0000259" key="16">
    <source>
        <dbReference type="PROSITE" id="PS50893"/>
    </source>
</evidence>
<dbReference type="InterPro" id="IPR005074">
    <property type="entry name" value="Peptidase_C39"/>
</dbReference>
<feature type="transmembrane region" description="Helical" evidence="15">
    <location>
        <begin position="397"/>
        <end position="416"/>
    </location>
</feature>
<dbReference type="SUPFAM" id="SSF90123">
    <property type="entry name" value="ABC transporter transmembrane region"/>
    <property type="match status" value="1"/>
</dbReference>
<dbReference type="InterPro" id="IPR005897">
    <property type="entry name" value="Pept_C39_ABC_bacteriocin"/>
</dbReference>
<dbReference type="GO" id="GO:0034040">
    <property type="term" value="F:ATPase-coupled lipid transmembrane transporter activity"/>
    <property type="evidence" value="ECO:0007669"/>
    <property type="project" value="TreeGrafter"/>
</dbReference>
<dbReference type="CDD" id="cd18570">
    <property type="entry name" value="ABC_6TM_PCAT1_LagD_like"/>
    <property type="match status" value="1"/>
</dbReference>
<keyword evidence="2" id="KW-0813">Transport</keyword>
<protein>
    <submittedName>
        <fullName evidence="19">Peptide cleavage/export ABC transporter</fullName>
    </submittedName>
</protein>
<dbReference type="PROSITE" id="PS50929">
    <property type="entry name" value="ABC_TM1F"/>
    <property type="match status" value="1"/>
</dbReference>
<evidence type="ECO:0000256" key="11">
    <source>
        <dbReference type="ARBA" id="ARBA00022967"/>
    </source>
</evidence>
<dbReference type="GO" id="GO:0016887">
    <property type="term" value="F:ATP hydrolysis activity"/>
    <property type="evidence" value="ECO:0007669"/>
    <property type="project" value="InterPro"/>
</dbReference>
<dbReference type="InterPro" id="IPR017871">
    <property type="entry name" value="ABC_transporter-like_CS"/>
</dbReference>
<dbReference type="Pfam" id="PF00005">
    <property type="entry name" value="ABC_tran"/>
    <property type="match status" value="1"/>
</dbReference>
<dbReference type="FunFam" id="3.40.50.300:FF:000854">
    <property type="entry name" value="Multidrug ABC transporter ATP-binding protein"/>
    <property type="match status" value="1"/>
</dbReference>
<evidence type="ECO:0000313" key="20">
    <source>
        <dbReference type="Proteomes" id="UP000438120"/>
    </source>
</evidence>
<dbReference type="SMART" id="SM00382">
    <property type="entry name" value="AAA"/>
    <property type="match status" value="1"/>
</dbReference>
<evidence type="ECO:0000256" key="8">
    <source>
        <dbReference type="ARBA" id="ARBA00022807"/>
    </source>
</evidence>
<dbReference type="PROSITE" id="PS50893">
    <property type="entry name" value="ABC_TRANSPORTER_2"/>
    <property type="match status" value="1"/>
</dbReference>
<comment type="subcellular location">
    <subcellularLocation>
        <location evidence="1">Cell membrane</location>
        <topology evidence="1">Multi-pass membrane protein</topology>
    </subcellularLocation>
</comment>
<dbReference type="Gene3D" id="3.40.50.300">
    <property type="entry name" value="P-loop containing nucleotide triphosphate hydrolases"/>
    <property type="match status" value="1"/>
</dbReference>
<dbReference type="InterPro" id="IPR039421">
    <property type="entry name" value="Type_1_exporter"/>
</dbReference>
<proteinExistence type="predicted"/>
<feature type="domain" description="ABC transporter" evidence="16">
    <location>
        <begin position="485"/>
        <end position="719"/>
    </location>
</feature>
<evidence type="ECO:0000313" key="19">
    <source>
        <dbReference type="EMBL" id="MST87926.1"/>
    </source>
</evidence>
<feature type="domain" description="ABC transmembrane type-1" evidence="17">
    <location>
        <begin position="172"/>
        <end position="451"/>
    </location>
</feature>
<dbReference type="RefSeq" id="WP_326832036.1">
    <property type="nucleotide sequence ID" value="NZ_VUMX01000049.1"/>
</dbReference>
<feature type="transmembrane region" description="Helical" evidence="15">
    <location>
        <begin position="279"/>
        <end position="302"/>
    </location>
</feature>
<gene>
    <name evidence="19" type="ORF">FYJ62_09995</name>
</gene>
<keyword evidence="7" id="KW-0378">Hydrolase</keyword>
<sequence length="719" mass="80934">MSLRYKSIYVPQIDETDCGAACLAMILKNYHSRVSIAHLRHIAKTNTEGTTALGLVKTAEKFDMNVQAVKADMSLFDMSDIQYPFIVHVIKDGGLLHYYVVLKSTKRKIIVADPDSTSGIKKMSRKAFEKEWTGITLFMVPKADFKPVKEKKNNLLSLFPYMFKQKKLVRNIIVAALLMTLISICSSYFVQGLIDTYIPNGTFTTLSILAIGLLIAYVFNSIFLYGQQFLLNVLGQRLSIDLNLQYIRHIFELPMEFFTTRKTGEITSRFSDASRIIDALASTVISLFLDLSIVILMGIILAVQNMTLFLITLASLPLYAIVILGFSKRFEKLNNDQMESNAVVSSSIIEDIQGIETIKALNSEQVRYKKIDSQFVDYLRKAFKYSKTEAFQIALKTFIRLSLNVIILWVGASVVMHNQMSIGELMAFNALLSYFVDPLQNIINLQPTLQAANVAQNRLNEVYLVKSEFKDKTSVNSIHDLNGKIVFSQVNYRYGYGEDVLKDINLTINDNEKVTVVGMSGSGKSTLVKLLVDFFSPIKGKVTFNNYSTKEINKHVLRSYVNYVPQTPYVFAGTIKENLLLGSRSNITEEDIIEACQIAEIKNDIEKLPLGFDTQLDENAKILSGGQKQRLTIARALLSPAKVLIFDEATSGLDTITEKKVVDNLISLKDKTVIFIAHRLAIAERTDNIVVLNQGRIIEQGNHTELMAKHGYYYDLVKS</sequence>
<evidence type="ECO:0000256" key="15">
    <source>
        <dbReference type="SAM" id="Phobius"/>
    </source>
</evidence>
<keyword evidence="5 15" id="KW-0812">Transmembrane</keyword>
<comment type="caution">
    <text evidence="19">The sequence shown here is derived from an EMBL/GenBank/DDBJ whole genome shotgun (WGS) entry which is preliminary data.</text>
</comment>
<evidence type="ECO:0000256" key="1">
    <source>
        <dbReference type="ARBA" id="ARBA00004651"/>
    </source>
</evidence>
<dbReference type="GO" id="GO:0005886">
    <property type="term" value="C:plasma membrane"/>
    <property type="evidence" value="ECO:0007669"/>
    <property type="project" value="UniProtKB-SubCell"/>
</dbReference>
<dbReference type="GO" id="GO:0043214">
    <property type="term" value="F:ABC-type bacteriocin transporter activity"/>
    <property type="evidence" value="ECO:0007669"/>
    <property type="project" value="InterPro"/>
</dbReference>
<feature type="transmembrane region" description="Helical" evidence="15">
    <location>
        <begin position="308"/>
        <end position="326"/>
    </location>
</feature>
<evidence type="ECO:0000256" key="5">
    <source>
        <dbReference type="ARBA" id="ARBA00022692"/>
    </source>
</evidence>
<evidence type="ECO:0000256" key="9">
    <source>
        <dbReference type="ARBA" id="ARBA00022840"/>
    </source>
</evidence>
<keyword evidence="13 15" id="KW-0472">Membrane</keyword>
<keyword evidence="11" id="KW-1278">Translocase</keyword>
<dbReference type="NCBIfam" id="TIGR01193">
    <property type="entry name" value="bacteriocin_ABC"/>
    <property type="match status" value="1"/>
</dbReference>
<keyword evidence="14" id="KW-0080">Bacteriocin transport</keyword>
<dbReference type="PROSITE" id="PS50990">
    <property type="entry name" value="PEPTIDASE_C39"/>
    <property type="match status" value="1"/>
</dbReference>
<evidence type="ECO:0000259" key="18">
    <source>
        <dbReference type="PROSITE" id="PS50990"/>
    </source>
</evidence>
<keyword evidence="6" id="KW-0547">Nucleotide-binding</keyword>
<evidence type="ECO:0000256" key="14">
    <source>
        <dbReference type="ARBA" id="ARBA00043264"/>
    </source>
</evidence>
<evidence type="ECO:0000256" key="3">
    <source>
        <dbReference type="ARBA" id="ARBA00022475"/>
    </source>
</evidence>
<dbReference type="GO" id="GO:0015031">
    <property type="term" value="P:protein transport"/>
    <property type="evidence" value="ECO:0007669"/>
    <property type="project" value="UniProtKB-KW"/>
</dbReference>
<keyword evidence="3" id="KW-1003">Cell membrane</keyword>
<dbReference type="Gene3D" id="1.20.1560.10">
    <property type="entry name" value="ABC transporter type 1, transmembrane domain"/>
    <property type="match status" value="1"/>
</dbReference>
<keyword evidence="20" id="KW-1185">Reference proteome</keyword>
<evidence type="ECO:0000256" key="7">
    <source>
        <dbReference type="ARBA" id="ARBA00022801"/>
    </source>
</evidence>
<evidence type="ECO:0000256" key="10">
    <source>
        <dbReference type="ARBA" id="ARBA00022927"/>
    </source>
</evidence>
<dbReference type="EMBL" id="VUMX01000049">
    <property type="protein sequence ID" value="MST87926.1"/>
    <property type="molecule type" value="Genomic_DNA"/>
</dbReference>
<reference evidence="19 20" key="1">
    <citation type="submission" date="2019-08" db="EMBL/GenBank/DDBJ databases">
        <title>In-depth cultivation of the pig gut microbiome towards novel bacterial diversity and tailored functional studies.</title>
        <authorList>
            <person name="Wylensek D."/>
            <person name="Hitch T.C.A."/>
            <person name="Clavel T."/>
        </authorList>
    </citation>
    <scope>NUCLEOTIDE SEQUENCE [LARGE SCALE GENOMIC DNA]</scope>
    <source>
        <strain evidence="19 20">Bifido-178-WT-2B</strain>
    </source>
</reference>
<evidence type="ECO:0000259" key="17">
    <source>
        <dbReference type="PROSITE" id="PS50929"/>
    </source>
</evidence>
<keyword evidence="4" id="KW-0645">Protease</keyword>
<evidence type="ECO:0000256" key="12">
    <source>
        <dbReference type="ARBA" id="ARBA00022989"/>
    </source>
</evidence>
<feature type="transmembrane region" description="Helical" evidence="15">
    <location>
        <begin position="202"/>
        <end position="225"/>
    </location>
</feature>
<dbReference type="SUPFAM" id="SSF52540">
    <property type="entry name" value="P-loop containing nucleoside triphosphate hydrolases"/>
    <property type="match status" value="1"/>
</dbReference>